<reference evidence="10" key="1">
    <citation type="submission" date="2016-10" db="EMBL/GenBank/DDBJ databases">
        <title>Sequence of Gallionella enrichment culture.</title>
        <authorList>
            <person name="Poehlein A."/>
            <person name="Muehling M."/>
            <person name="Daniel R."/>
        </authorList>
    </citation>
    <scope>NUCLEOTIDE SEQUENCE</scope>
</reference>
<dbReference type="GO" id="GO:0009279">
    <property type="term" value="C:cell outer membrane"/>
    <property type="evidence" value="ECO:0007669"/>
    <property type="project" value="UniProtKB-SubCell"/>
</dbReference>
<protein>
    <submittedName>
        <fullName evidence="10">Heme/hemopexin transporter protein HuxB</fullName>
    </submittedName>
</protein>
<keyword evidence="7" id="KW-0472">Membrane</keyword>
<evidence type="ECO:0000256" key="6">
    <source>
        <dbReference type="ARBA" id="ARBA00022927"/>
    </source>
</evidence>
<keyword evidence="6" id="KW-0653">Protein transport</keyword>
<evidence type="ECO:0000256" key="1">
    <source>
        <dbReference type="ARBA" id="ARBA00004442"/>
    </source>
</evidence>
<evidence type="ECO:0000256" key="5">
    <source>
        <dbReference type="ARBA" id="ARBA00022692"/>
    </source>
</evidence>
<comment type="similarity">
    <text evidence="2">Belongs to the TPS (TC 1.B.20) family.</text>
</comment>
<evidence type="ECO:0000259" key="9">
    <source>
        <dbReference type="PROSITE" id="PS51779"/>
    </source>
</evidence>
<dbReference type="PANTHER" id="PTHR34597:SF1">
    <property type="entry name" value="HEME_HEMOPEXIN TRANSPORTER PROTEIN HUXB"/>
    <property type="match status" value="1"/>
</dbReference>
<evidence type="ECO:0000256" key="4">
    <source>
        <dbReference type="ARBA" id="ARBA00022452"/>
    </source>
</evidence>
<comment type="subcellular location">
    <subcellularLocation>
        <location evidence="1">Cell outer membrane</location>
    </subcellularLocation>
</comment>
<dbReference type="PROSITE" id="PS51779">
    <property type="entry name" value="POTRA"/>
    <property type="match status" value="1"/>
</dbReference>
<dbReference type="Pfam" id="PF08479">
    <property type="entry name" value="POTRA_2"/>
    <property type="match status" value="1"/>
</dbReference>
<dbReference type="Pfam" id="PF03865">
    <property type="entry name" value="ShlB"/>
    <property type="match status" value="1"/>
</dbReference>
<feature type="domain" description="POTRA" evidence="9">
    <location>
        <begin position="64"/>
        <end position="139"/>
    </location>
</feature>
<dbReference type="Gene3D" id="3.10.20.310">
    <property type="entry name" value="membrane protein fhac"/>
    <property type="match status" value="1"/>
</dbReference>
<keyword evidence="4" id="KW-1134">Transmembrane beta strand</keyword>
<organism evidence="10">
    <name type="scientific">mine drainage metagenome</name>
    <dbReference type="NCBI Taxonomy" id="410659"/>
    <lineage>
        <taxon>unclassified sequences</taxon>
        <taxon>metagenomes</taxon>
        <taxon>ecological metagenomes</taxon>
    </lineage>
</organism>
<dbReference type="AlphaFoldDB" id="A0A1J5RK46"/>
<dbReference type="EMBL" id="MLJW01000159">
    <property type="protein sequence ID" value="OIQ95850.1"/>
    <property type="molecule type" value="Genomic_DNA"/>
</dbReference>
<keyword evidence="5" id="KW-0812">Transmembrane</keyword>
<proteinExistence type="inferred from homology"/>
<evidence type="ECO:0000313" key="10">
    <source>
        <dbReference type="EMBL" id="OIQ95850.1"/>
    </source>
</evidence>
<keyword evidence="3" id="KW-0813">Transport</keyword>
<dbReference type="InterPro" id="IPR034746">
    <property type="entry name" value="POTRA"/>
</dbReference>
<dbReference type="InterPro" id="IPR005565">
    <property type="entry name" value="Hemolysn_activator_HlyB_C"/>
</dbReference>
<accession>A0A1J5RK46</accession>
<dbReference type="InterPro" id="IPR051544">
    <property type="entry name" value="TPS_OM_transporter"/>
</dbReference>
<dbReference type="Gene3D" id="2.40.160.50">
    <property type="entry name" value="membrane protein fhac: a member of the omp85/tpsb transporter family"/>
    <property type="match status" value="1"/>
</dbReference>
<dbReference type="GO" id="GO:0046819">
    <property type="term" value="P:protein secretion by the type V secretion system"/>
    <property type="evidence" value="ECO:0007669"/>
    <property type="project" value="TreeGrafter"/>
</dbReference>
<evidence type="ECO:0000256" key="3">
    <source>
        <dbReference type="ARBA" id="ARBA00022448"/>
    </source>
</evidence>
<comment type="caution">
    <text evidence="10">The sequence shown here is derived from an EMBL/GenBank/DDBJ whole genome shotgun (WGS) entry which is preliminary data.</text>
</comment>
<evidence type="ECO:0000256" key="2">
    <source>
        <dbReference type="ARBA" id="ARBA00009055"/>
    </source>
</evidence>
<dbReference type="GO" id="GO:0098046">
    <property type="term" value="C:type V protein secretion system complex"/>
    <property type="evidence" value="ECO:0007669"/>
    <property type="project" value="TreeGrafter"/>
</dbReference>
<gene>
    <name evidence="10" type="primary">hxuB_2</name>
    <name evidence="10" type="ORF">GALL_221920</name>
</gene>
<evidence type="ECO:0000256" key="7">
    <source>
        <dbReference type="ARBA" id="ARBA00023136"/>
    </source>
</evidence>
<sequence>MMTKKYLPFALLALSPAVFAAPPPSAGSQLQQIPPAPMPQKTAPGIAVEPGRAPAAAAADTEKIMIKDLRVIGAQAYSEALLLAVAGFKPGSELTLSDLRGMAVRIADFYHRNGYFIAQAYLPAQDIKAGVVTIAVIEGRYGKVVLRNQTNLSDGLATGLLGGLNPGDPVTSAPLESRLLLLSDLPGVKVKSTLVPGAAAGASDLIVDVTPGRRVTGEVDADNAGNRYTGEYRLGATVNLNDLAGQGDVATLRALSSGTGLNYARASYQLQLGRATAGVAYSELDYRLGREFESLGAHGTAKIATVYGSYPLIRSRNNNLYAGLAYDDRRFQDKVDSTSSVTDRRAHVLMASLYGDHRDDLGGGGLSSYSLIWSTGRLDIETADVRAFDAATAQSDGHYNKLGFGAIRLQHLTDSVALYAAINGQLASKNLDVSEKMELGGMYGVRAYPEGESYGDQGYVLNLEARYQLPKFSGRTPGQMQLVGFVDTGTVTSNKNPWSAGLNNRTLSGAGVGINWSDTNDFMVRTYYAWKLGNAVATSAPDKSGRFWIQAVKYF</sequence>
<dbReference type="InterPro" id="IPR013686">
    <property type="entry name" value="Polypept-transport_assoc_ShlB"/>
</dbReference>
<keyword evidence="8" id="KW-0998">Cell outer membrane</keyword>
<dbReference type="PANTHER" id="PTHR34597">
    <property type="entry name" value="SLR1661 PROTEIN"/>
    <property type="match status" value="1"/>
</dbReference>
<dbReference type="GO" id="GO:0008320">
    <property type="term" value="F:protein transmembrane transporter activity"/>
    <property type="evidence" value="ECO:0007669"/>
    <property type="project" value="TreeGrafter"/>
</dbReference>
<name>A0A1J5RK46_9ZZZZ</name>
<evidence type="ECO:0000256" key="8">
    <source>
        <dbReference type="ARBA" id="ARBA00023237"/>
    </source>
</evidence>